<dbReference type="RefSeq" id="WP_236501682.1">
    <property type="nucleotide sequence ID" value="NZ_CP091244.1"/>
</dbReference>
<name>A0ABY3T4X8_9GAMM</name>
<proteinExistence type="predicted"/>
<sequence>MKIGDLVSFHSENFFDGAVQLRWVSDRPEQAKQAANAFVFHGPRYHGAADAETDGIAGGYRLKDSASFVHELLGSIQGGLHGEEHNPYWLVVAGYGSGKSHLALTCATLLAEPTSATAQSIIANITKADEELGLKVQQAIDALERPALVITLDGMSGFHLGNALTQATLSQLQQHGVDTGAILALSPRFQLAEQFVERNYAFRTTRFAERLPGMSAEAIYAHLRNNNEDVYTAVDELYSETNGSHIPVVGQESAQELLNTLCEVYCGPEGAFSNVVIMFDEFGRYLEYAAEKPLLAGDAALQQVFQGVQDNSNKIRFVGFIQYELKAYLKRFGSADLRQLQRYITRFDSAQKWYLSTNLETLFAHMIGKKQAVLDGVWQDTASQRSNETARQLMSHALPGYVRFPVWTDPEKFSRVIAQGCWPLHPLATWFLTRQRDVVQSRSALTFIKEMVERIASEDALIAGRLRQVSAAELVLQSMLPEMIAAERETGGVVAETLQLLLEKFQAHLNADQRLALAGVAILERMRVGKLDQERMNRLLAEACALPLQQLDRALISLSQELGAIEWNRDLGQYELIADASTRGQFQQWLRQQQAKLNSDSIRELFMRRGALDMGLETTLSVPDFAQHKQISTPDWQFKPHLAHSQNIDKVVAGAFHDWKKASLPTDPKGNVIYLYIQPNEDVSVLDAKVNAVLQKELKNAAANKAPVWIIGLSDTSASLAEHLGRLYLFDEKITEADKERFRRFVPEEKDRSDRAIKEAVQDVIKQRLFWIAGFSSIPAGRLKHVGEAVFDAVYPQTVPFPFDGFASSAGAGAADCAQLTRSLVSRQVNGAWIQAQPRKLQNRVTTLLNQGWGSLRTSGQLADPSNPQAKIAYEHLVKLHQDNPSQTLLQSFQMLLAPPYGMNAASAGLLLGLFLGLETPPRRIEYNHQMVAAGDWLTDAFPAQKGKHFLDQTVLGKSAVRFLSADAAGRWRQLLNQWEAEQQYEVIIRLTDQVDKTRKVEPLPESMEGLYRVLLDRADKVLEQVHAAQKKLDQWERDIEHAERQANVGYLLKAGSQLLRQQAVFVEEGCWPAKMHEDSQKLLALVKEFVAQRIAAWLPRQGCNSILQVGEYNQRMEKAVASLKHLGFAAESQKLENLARESVAQIEEREKHRAILDRSNDYPLQPDPTDSTPVRTLRDEIATGDALIEGIRQTHPVLKQDEINSRVTAIQHRQTRLREAVRRHTDAFGKIFAQSITSQAELEETLVRVKRLQNIFVGTPDAQEVQDLKAQLERIRADVSAWECQDVGVERLEALLQHQTLGQLAELDAYLQEQEIDPAWEMAAVYQAIASERIEVARKRSADWLAPRLGLLPQVADLDRNRCASLERELQAAPGYLAEKDQEKVAEILHLVSQRRTELEEDARSKQVKVWLAQFLSLQNIEVLSRPETEQWLKSLRNPPDDAKPDELSVLQPIETQLTAHLDQMSMDEIIARIERLPVRAQRKLVLLLSQRLMEQQDA</sequence>
<keyword evidence="3" id="KW-1185">Reference proteome</keyword>
<evidence type="ECO:0000313" key="3">
    <source>
        <dbReference type="Proteomes" id="UP001054801"/>
    </source>
</evidence>
<dbReference type="Proteomes" id="UP001054801">
    <property type="component" value="Chromosome"/>
</dbReference>
<dbReference type="EMBL" id="CP091244">
    <property type="protein sequence ID" value="UJS26307.1"/>
    <property type="molecule type" value="Genomic_DNA"/>
</dbReference>
<reference evidence="2" key="1">
    <citation type="journal article" date="2022" name="Microorganisms">
        <title>Two New Species of Filamentous Sulfur Bacteria of the Genus Thiothrix, Thiothrix winogradskyi sp. nov. and 'Candidatus Thiothrix sulfatifontis' sp. nov.</title>
        <authorList>
            <person name="Ravin N.V."/>
            <person name="Rossetti S."/>
            <person name="Beletsky A.V."/>
            <person name="Kadnikov V.V."/>
            <person name="Rudenko T.S."/>
            <person name="Smolyakov D.D."/>
            <person name="Moskvitina M.I."/>
            <person name="Gureeva M.V."/>
            <person name="Mardanov A.V."/>
            <person name="Grabovich M.Y."/>
        </authorList>
    </citation>
    <scope>NUCLEOTIDE SEQUENCE</scope>
    <source>
        <strain evidence="2">CT3</strain>
    </source>
</reference>
<feature type="coiled-coil region" evidence="1">
    <location>
        <begin position="1019"/>
        <end position="1046"/>
    </location>
</feature>
<organism evidence="2 3">
    <name type="scientific">Thiothrix winogradskyi</name>
    <dbReference type="NCBI Taxonomy" id="96472"/>
    <lineage>
        <taxon>Bacteria</taxon>
        <taxon>Pseudomonadati</taxon>
        <taxon>Pseudomonadota</taxon>
        <taxon>Gammaproteobacteria</taxon>
        <taxon>Thiotrichales</taxon>
        <taxon>Thiotrichaceae</taxon>
        <taxon>Thiothrix</taxon>
    </lineage>
</organism>
<evidence type="ECO:0000256" key="1">
    <source>
        <dbReference type="SAM" id="Coils"/>
    </source>
</evidence>
<protein>
    <submittedName>
        <fullName evidence="2">Uncharacterized protein</fullName>
    </submittedName>
</protein>
<evidence type="ECO:0000313" key="2">
    <source>
        <dbReference type="EMBL" id="UJS26307.1"/>
    </source>
</evidence>
<accession>A0ABY3T4X8</accession>
<gene>
    <name evidence="2" type="ORF">L2Y54_09780</name>
</gene>
<keyword evidence="1" id="KW-0175">Coiled coil</keyword>